<keyword evidence="5" id="KW-0029">Amino-acid transport</keyword>
<keyword evidence="2" id="KW-0813">Transport</keyword>
<comment type="similarity">
    <text evidence="1">Belongs to the ABC transporter superfamily.</text>
</comment>
<evidence type="ECO:0000256" key="2">
    <source>
        <dbReference type="ARBA" id="ARBA00022448"/>
    </source>
</evidence>
<accession>A0A7I9WNA3</accession>
<comment type="caution">
    <text evidence="7">The sequence shown here is derived from an EMBL/GenBank/DDBJ whole genome shotgun (WGS) entry which is preliminary data.</text>
</comment>
<dbReference type="PROSITE" id="PS50893">
    <property type="entry name" value="ABC_TRANSPORTER_2"/>
    <property type="match status" value="1"/>
</dbReference>
<evidence type="ECO:0000256" key="1">
    <source>
        <dbReference type="ARBA" id="ARBA00005417"/>
    </source>
</evidence>
<dbReference type="PANTHER" id="PTHR43820:SF4">
    <property type="entry name" value="HIGH-AFFINITY BRANCHED-CHAIN AMINO ACID TRANSPORT ATP-BINDING PROTEIN LIVF"/>
    <property type="match status" value="1"/>
</dbReference>
<evidence type="ECO:0000256" key="4">
    <source>
        <dbReference type="ARBA" id="ARBA00022840"/>
    </source>
</evidence>
<organism evidence="7 8">
    <name type="scientific">Mycolicibacterium murale</name>
    <dbReference type="NCBI Taxonomy" id="182220"/>
    <lineage>
        <taxon>Bacteria</taxon>
        <taxon>Bacillati</taxon>
        <taxon>Actinomycetota</taxon>
        <taxon>Actinomycetes</taxon>
        <taxon>Mycobacteriales</taxon>
        <taxon>Mycobacteriaceae</taxon>
        <taxon>Mycolicibacterium</taxon>
    </lineage>
</organism>
<dbReference type="GO" id="GO:0005524">
    <property type="term" value="F:ATP binding"/>
    <property type="evidence" value="ECO:0007669"/>
    <property type="project" value="UniProtKB-KW"/>
</dbReference>
<dbReference type="Proteomes" id="UP000465241">
    <property type="component" value="Unassembled WGS sequence"/>
</dbReference>
<dbReference type="GO" id="GO:0016887">
    <property type="term" value="F:ATP hydrolysis activity"/>
    <property type="evidence" value="ECO:0007669"/>
    <property type="project" value="InterPro"/>
</dbReference>
<dbReference type="EMBL" id="BLKT01000003">
    <property type="protein sequence ID" value="GFG59232.1"/>
    <property type="molecule type" value="Genomic_DNA"/>
</dbReference>
<dbReference type="GO" id="GO:0015807">
    <property type="term" value="P:L-amino acid transport"/>
    <property type="evidence" value="ECO:0007669"/>
    <property type="project" value="TreeGrafter"/>
</dbReference>
<dbReference type="RefSeq" id="WP_246243930.1">
    <property type="nucleotide sequence ID" value="NZ_BAAAMC010000057.1"/>
</dbReference>
<dbReference type="InterPro" id="IPR017871">
    <property type="entry name" value="ABC_transporter-like_CS"/>
</dbReference>
<dbReference type="InterPro" id="IPR052156">
    <property type="entry name" value="BCAA_Transport_ATP-bd_LivF"/>
</dbReference>
<evidence type="ECO:0000313" key="8">
    <source>
        <dbReference type="Proteomes" id="UP000465241"/>
    </source>
</evidence>
<evidence type="ECO:0000256" key="3">
    <source>
        <dbReference type="ARBA" id="ARBA00022741"/>
    </source>
</evidence>
<gene>
    <name evidence="7" type="primary">livF_1</name>
    <name evidence="7" type="ORF">MMUR_33680</name>
</gene>
<protein>
    <submittedName>
        <fullName evidence="7">ABC transporter ATP-binding protein</fullName>
    </submittedName>
</protein>
<dbReference type="SMART" id="SM00382">
    <property type="entry name" value="AAA"/>
    <property type="match status" value="1"/>
</dbReference>
<dbReference type="SUPFAM" id="SSF52540">
    <property type="entry name" value="P-loop containing nucleoside triphosphate hydrolases"/>
    <property type="match status" value="1"/>
</dbReference>
<proteinExistence type="inferred from homology"/>
<keyword evidence="4 7" id="KW-0067">ATP-binding</keyword>
<keyword evidence="3" id="KW-0547">Nucleotide-binding</keyword>
<evidence type="ECO:0000313" key="7">
    <source>
        <dbReference type="EMBL" id="GFG59232.1"/>
    </source>
</evidence>
<feature type="domain" description="ABC transporter" evidence="6">
    <location>
        <begin position="6"/>
        <end position="235"/>
    </location>
</feature>
<dbReference type="PANTHER" id="PTHR43820">
    <property type="entry name" value="HIGH-AFFINITY BRANCHED-CHAIN AMINO ACID TRANSPORT ATP-BINDING PROTEIN LIVF"/>
    <property type="match status" value="1"/>
</dbReference>
<dbReference type="Gene3D" id="3.40.50.300">
    <property type="entry name" value="P-loop containing nucleotide triphosphate hydrolases"/>
    <property type="match status" value="1"/>
</dbReference>
<sequence length="245" mass="25303">MTAPVLTMADVTGGYRGIPAIRGVTFEVLPGEVVAILGANGAGKSTTLLTLAGVLTPISGVVEALGQPVPGGKPHLVSRRGVCLVPDNRAVLAGLTVRENLAVALNRTAARQSTEIALDLFAPLRQKLEVRAGLLSGGEQQMLAVGRALSRDSKAILIDEMSMGLAPGIAQSLAPPVRRAASELGVGVLLVEQHTDLALSIADRAIVLSHGEIRLAAPVAELSKRRDLLEASYLGEVDPAAIGDQ</sequence>
<evidence type="ECO:0000256" key="5">
    <source>
        <dbReference type="ARBA" id="ARBA00022970"/>
    </source>
</evidence>
<name>A0A7I9WNA3_9MYCO</name>
<dbReference type="InterPro" id="IPR003439">
    <property type="entry name" value="ABC_transporter-like_ATP-bd"/>
</dbReference>
<reference evidence="7 8" key="1">
    <citation type="journal article" date="2019" name="Emerg. Microbes Infect.">
        <title>Comprehensive subspecies identification of 175 nontuberculous mycobacteria species based on 7547 genomic profiles.</title>
        <authorList>
            <person name="Matsumoto Y."/>
            <person name="Kinjo T."/>
            <person name="Motooka D."/>
            <person name="Nabeya D."/>
            <person name="Jung N."/>
            <person name="Uechi K."/>
            <person name="Horii T."/>
            <person name="Iida T."/>
            <person name="Fujita J."/>
            <person name="Nakamura S."/>
        </authorList>
    </citation>
    <scope>NUCLEOTIDE SEQUENCE [LARGE SCALE GENOMIC DNA]</scope>
    <source>
        <strain evidence="7 8">JCM 13392</strain>
    </source>
</reference>
<dbReference type="AlphaFoldDB" id="A0A7I9WNA3"/>
<dbReference type="Pfam" id="PF00005">
    <property type="entry name" value="ABC_tran"/>
    <property type="match status" value="1"/>
</dbReference>
<dbReference type="InterPro" id="IPR003593">
    <property type="entry name" value="AAA+_ATPase"/>
</dbReference>
<dbReference type="PROSITE" id="PS00211">
    <property type="entry name" value="ABC_TRANSPORTER_1"/>
    <property type="match status" value="1"/>
</dbReference>
<dbReference type="InterPro" id="IPR027417">
    <property type="entry name" value="P-loop_NTPase"/>
</dbReference>
<evidence type="ECO:0000259" key="6">
    <source>
        <dbReference type="PROSITE" id="PS50893"/>
    </source>
</evidence>
<keyword evidence="8" id="KW-1185">Reference proteome</keyword>
<dbReference type="GO" id="GO:0015658">
    <property type="term" value="F:branched-chain amino acid transmembrane transporter activity"/>
    <property type="evidence" value="ECO:0007669"/>
    <property type="project" value="TreeGrafter"/>
</dbReference>